<organism evidence="1 2">
    <name type="scientific">Candidatus Magasanikbacteria bacterium GW2011_GWA2_45_39</name>
    <dbReference type="NCBI Taxonomy" id="1619041"/>
    <lineage>
        <taxon>Bacteria</taxon>
        <taxon>Candidatus Magasanikiibacteriota</taxon>
    </lineage>
</organism>
<sequence length="325" mass="37095">MNMTTKNNIYSEHLAAWLKAKNDKKKRGKIVAHVCFVTGVHPKSVPRSFQRTQMRRPGLGERRGRREYYTPDVIAALKYVWDTASEPCAENLHGVLADYVRILKRDNNWRHSTEATTKLLAMSLGTMKKRVTKFTRKRFLVHGKNTTNPSSIHALIPVRSGDWDTATVGTAQIDTVAHCGHTLAGDFVYTVNATDVPTLWGARRAQLNKGQTVTVTSMAQMERQIPFPMVEWHPDSGSEFINWHCKDWCEKRGVKLTRSRPNRKNDNCFVEERNGHVVRHWVGYTRLDTAEVVAALNSVYDVLTPYLNHFVASRRIVSKERIGAR</sequence>
<evidence type="ECO:0000313" key="1">
    <source>
        <dbReference type="EMBL" id="KKU07749.1"/>
    </source>
</evidence>
<dbReference type="GO" id="GO:0003676">
    <property type="term" value="F:nucleic acid binding"/>
    <property type="evidence" value="ECO:0007669"/>
    <property type="project" value="InterPro"/>
</dbReference>
<accession>A0A0G1MHR7</accession>
<dbReference type="SUPFAM" id="SSF53098">
    <property type="entry name" value="Ribonuclease H-like"/>
    <property type="match status" value="1"/>
</dbReference>
<dbReference type="Proteomes" id="UP000033999">
    <property type="component" value="Unassembled WGS sequence"/>
</dbReference>
<dbReference type="AlphaFoldDB" id="A0A0G1MHR7"/>
<evidence type="ECO:0008006" key="3">
    <source>
        <dbReference type="Google" id="ProtNLM"/>
    </source>
</evidence>
<protein>
    <recommendedName>
        <fullName evidence="3">Integrase catalytic domain-containing protein</fullName>
    </recommendedName>
</protein>
<dbReference type="PATRIC" id="fig|1619041.3.peg.240"/>
<comment type="caution">
    <text evidence="1">The sequence shown here is derived from an EMBL/GenBank/DDBJ whole genome shotgun (WGS) entry which is preliminary data.</text>
</comment>
<dbReference type="InterPro" id="IPR012337">
    <property type="entry name" value="RNaseH-like_sf"/>
</dbReference>
<evidence type="ECO:0000313" key="2">
    <source>
        <dbReference type="Proteomes" id="UP000033999"/>
    </source>
</evidence>
<dbReference type="Gene3D" id="3.30.420.10">
    <property type="entry name" value="Ribonuclease H-like superfamily/Ribonuclease H"/>
    <property type="match status" value="1"/>
</dbReference>
<dbReference type="InterPro" id="IPR036397">
    <property type="entry name" value="RNaseH_sf"/>
</dbReference>
<gene>
    <name evidence="1" type="ORF">UX10_C0006G0020</name>
</gene>
<name>A0A0G1MHR7_9BACT</name>
<reference evidence="1 2" key="1">
    <citation type="journal article" date="2015" name="Nature">
        <title>rRNA introns, odd ribosomes, and small enigmatic genomes across a large radiation of phyla.</title>
        <authorList>
            <person name="Brown C.T."/>
            <person name="Hug L.A."/>
            <person name="Thomas B.C."/>
            <person name="Sharon I."/>
            <person name="Castelle C.J."/>
            <person name="Singh A."/>
            <person name="Wilkins M.J."/>
            <person name="Williams K.H."/>
            <person name="Banfield J.F."/>
        </authorList>
    </citation>
    <scope>NUCLEOTIDE SEQUENCE [LARGE SCALE GENOMIC DNA]</scope>
</reference>
<proteinExistence type="predicted"/>
<dbReference type="EMBL" id="LCKX01000006">
    <property type="protein sequence ID" value="KKU07749.1"/>
    <property type="molecule type" value="Genomic_DNA"/>
</dbReference>